<gene>
    <name evidence="2" type="ORF">IWX46DRAFT_640851</name>
</gene>
<accession>A0ABR1MCN0</accession>
<proteinExistence type="predicted"/>
<keyword evidence="3" id="KW-1185">Reference proteome</keyword>
<evidence type="ECO:0000256" key="1">
    <source>
        <dbReference type="SAM" id="Phobius"/>
    </source>
</evidence>
<sequence>MIYCDTPDSPPLFASIRSIYVRYTAPSSSAYIPGESAKRNSTASPSQYHARSAPKAVAIMKRNLVIFVIIISLFSVIAIIGYLIYRLQSRVGFARPTASESEQSEA</sequence>
<feature type="transmembrane region" description="Helical" evidence="1">
    <location>
        <begin position="64"/>
        <end position="85"/>
    </location>
</feature>
<keyword evidence="1" id="KW-0472">Membrane</keyword>
<dbReference type="EMBL" id="JBBPDW010000016">
    <property type="protein sequence ID" value="KAK7545909.1"/>
    <property type="molecule type" value="Genomic_DNA"/>
</dbReference>
<evidence type="ECO:0000313" key="2">
    <source>
        <dbReference type="EMBL" id="KAK7545909.1"/>
    </source>
</evidence>
<protein>
    <submittedName>
        <fullName evidence="2">Uncharacterized protein</fullName>
    </submittedName>
</protein>
<evidence type="ECO:0000313" key="3">
    <source>
        <dbReference type="Proteomes" id="UP001365128"/>
    </source>
</evidence>
<reference evidence="2 3" key="1">
    <citation type="submission" date="2024-04" db="EMBL/GenBank/DDBJ databases">
        <title>Phyllosticta paracitricarpa is synonymous to the EU quarantine fungus P. citricarpa based on phylogenomic analyses.</title>
        <authorList>
            <consortium name="Lawrence Berkeley National Laboratory"/>
            <person name="Van Ingen-Buijs V.A."/>
            <person name="Van Westerhoven A.C."/>
            <person name="Haridas S."/>
            <person name="Skiadas P."/>
            <person name="Martin F."/>
            <person name="Groenewald J.Z."/>
            <person name="Crous P.W."/>
            <person name="Seidl M.F."/>
        </authorList>
    </citation>
    <scope>NUCLEOTIDE SEQUENCE [LARGE SCALE GENOMIC DNA]</scope>
    <source>
        <strain evidence="2 3">CBS 122670</strain>
    </source>
</reference>
<name>A0ABR1MCN0_9PEZI</name>
<keyword evidence="1" id="KW-1133">Transmembrane helix</keyword>
<dbReference type="Proteomes" id="UP001365128">
    <property type="component" value="Unassembled WGS sequence"/>
</dbReference>
<organism evidence="2 3">
    <name type="scientific">Phyllosticta citricarpa</name>
    <dbReference type="NCBI Taxonomy" id="55181"/>
    <lineage>
        <taxon>Eukaryota</taxon>
        <taxon>Fungi</taxon>
        <taxon>Dikarya</taxon>
        <taxon>Ascomycota</taxon>
        <taxon>Pezizomycotina</taxon>
        <taxon>Dothideomycetes</taxon>
        <taxon>Dothideomycetes incertae sedis</taxon>
        <taxon>Botryosphaeriales</taxon>
        <taxon>Phyllostictaceae</taxon>
        <taxon>Phyllosticta</taxon>
    </lineage>
</organism>
<keyword evidence="1" id="KW-0812">Transmembrane</keyword>
<comment type="caution">
    <text evidence="2">The sequence shown here is derived from an EMBL/GenBank/DDBJ whole genome shotgun (WGS) entry which is preliminary data.</text>
</comment>